<feature type="domain" description="GmrSD restriction endonucleases N-terminal" evidence="1">
    <location>
        <begin position="69"/>
        <end position="206"/>
    </location>
</feature>
<accession>A0ABV7AFA9</accession>
<dbReference type="RefSeq" id="WP_377832712.1">
    <property type="nucleotide sequence ID" value="NZ_JBHRSK010000004.1"/>
</dbReference>
<evidence type="ECO:0000313" key="2">
    <source>
        <dbReference type="EMBL" id="MFC2968056.1"/>
    </source>
</evidence>
<dbReference type="PANTHER" id="PTHR39639:SF1">
    <property type="entry name" value="DUF262 DOMAIN-CONTAINING PROTEIN"/>
    <property type="match status" value="1"/>
</dbReference>
<organism evidence="2 3">
    <name type="scientific">Acidimangrovimonas pyrenivorans</name>
    <dbReference type="NCBI Taxonomy" id="2030798"/>
    <lineage>
        <taxon>Bacteria</taxon>
        <taxon>Pseudomonadati</taxon>
        <taxon>Pseudomonadota</taxon>
        <taxon>Alphaproteobacteria</taxon>
        <taxon>Rhodobacterales</taxon>
        <taxon>Paracoccaceae</taxon>
        <taxon>Acidimangrovimonas</taxon>
    </lineage>
</organism>
<dbReference type="Pfam" id="PF03235">
    <property type="entry name" value="GmrSD_N"/>
    <property type="match status" value="1"/>
</dbReference>
<proteinExistence type="predicted"/>
<name>A0ABV7AFA9_9RHOB</name>
<gene>
    <name evidence="2" type="ORF">ACFOES_08125</name>
</gene>
<dbReference type="PANTHER" id="PTHR39639">
    <property type="entry name" value="CHROMOSOME 16, WHOLE GENOME SHOTGUN SEQUENCE"/>
    <property type="match status" value="1"/>
</dbReference>
<evidence type="ECO:0000313" key="3">
    <source>
        <dbReference type="Proteomes" id="UP001595443"/>
    </source>
</evidence>
<dbReference type="InterPro" id="IPR004919">
    <property type="entry name" value="GmrSD_N"/>
</dbReference>
<reference evidence="3" key="1">
    <citation type="journal article" date="2019" name="Int. J. Syst. Evol. Microbiol.">
        <title>The Global Catalogue of Microorganisms (GCM) 10K type strain sequencing project: providing services to taxonomists for standard genome sequencing and annotation.</title>
        <authorList>
            <consortium name="The Broad Institute Genomics Platform"/>
            <consortium name="The Broad Institute Genome Sequencing Center for Infectious Disease"/>
            <person name="Wu L."/>
            <person name="Ma J."/>
        </authorList>
    </citation>
    <scope>NUCLEOTIDE SEQUENCE [LARGE SCALE GENOMIC DNA]</scope>
    <source>
        <strain evidence="3">KCTC 62192</strain>
    </source>
</reference>
<comment type="caution">
    <text evidence="2">The sequence shown here is derived from an EMBL/GenBank/DDBJ whole genome shotgun (WGS) entry which is preliminary data.</text>
</comment>
<sequence length="409" mass="46092">MTEIEGLQDEDEPLGVGKMVIAAGASDKEIEKHFETGRLRVVQEKNDFFLAHVLSFIQGGSESRVWGNLRPEYQRRLRWDNKKKSKLIESFIMNIPVPPIFLYEKTLGKFEVMDGQQRLNAISEFWAGNFALEGLKIWEALNGRTYAQLPPLVRRGLERAKISAITLMSDTSGSEDNSIELRAQVFERLNTGGERLNPQELRNSLYSGPFNDMIVSLSKESDFTGSWDIPNHEENTLADESVTEALRNNILFKRMTDVEIVLRFYAFQNDEKISGSVRSMLDTTMKVNRTMDSAGIAKARKEFLDTISLARDVFGDDVFRLPSTAEGKPGKLSKPLYDAEIVSLFRLLDRADNIRAHAPEIKVAVMNLALPDAPTYELMVGRGNTALTIKERITKVQDVIQGILNNGES</sequence>
<protein>
    <submittedName>
        <fullName evidence="2">DUF262 domain-containing protein</fullName>
    </submittedName>
</protein>
<evidence type="ECO:0000259" key="1">
    <source>
        <dbReference type="Pfam" id="PF03235"/>
    </source>
</evidence>
<dbReference type="EMBL" id="JBHRSK010000004">
    <property type="protein sequence ID" value="MFC2968056.1"/>
    <property type="molecule type" value="Genomic_DNA"/>
</dbReference>
<dbReference type="Proteomes" id="UP001595443">
    <property type="component" value="Unassembled WGS sequence"/>
</dbReference>
<keyword evidence="3" id="KW-1185">Reference proteome</keyword>